<comment type="similarity">
    <text evidence="2">Belongs to the mannose-6-phosphate isomerase type 1 family.</text>
</comment>
<dbReference type="EC" id="5.3.1.8" evidence="3"/>
<dbReference type="InterPro" id="IPR014710">
    <property type="entry name" value="RmlC-like_jellyroll"/>
</dbReference>
<comment type="caution">
    <text evidence="11">The sequence shown here is derived from an EMBL/GenBank/DDBJ whole genome shotgun (WGS) entry which is preliminary data.</text>
</comment>
<dbReference type="PANTHER" id="PTHR10309">
    <property type="entry name" value="MANNOSE-6-PHOSPHATE ISOMERASE"/>
    <property type="match status" value="1"/>
</dbReference>
<evidence type="ECO:0000256" key="5">
    <source>
        <dbReference type="ARBA" id="ARBA00022833"/>
    </source>
</evidence>
<name>A0A2G0CI95_9BACT</name>
<sequence>MPEPIPALLRKIYRVTGWSAIKSQLCGAGQGPEHHFQHPQKSATVPNLYPFDGVIQHYAWGGYEYLPSLLHADNPDHQPWAELWMGAHEKGPGRLRDAAATLAEVIQKDPTGVLGEAVAQRFDQRLPFLFKILDVREMLSIQVHPTKQAAEEGFAEEERNGPARDAPDRNYRDDNHKPELGVALTDFYLLHGFRSPEAIRATLADVPGWDGLIPTLDEGGTEALYAHVMGAEQAEIDQLLTPLAEEVRKGNYHRDQPRFWAQRAVEQYTDDGHHDRGMFSIFWFNLVKLTPGQGIFQDAGIPHAYLEGCCIELMANSDNVLRGGLTPKHIDVEELLKHTDFQAVEPNPLAPQAARGPWKIYPTPAPDFSLSTARVKAGYSLPVEASDAPGILLLMSGALEANGTRLTEEQRTVFVPAGSSVDWSCTSDAVVYWATVGTIK</sequence>
<feature type="binding site" evidence="8">
    <location>
        <position position="144"/>
    </location>
    <ligand>
        <name>Zn(2+)</name>
        <dbReference type="ChEBI" id="CHEBI:29105"/>
    </ligand>
</feature>
<dbReference type="GO" id="GO:0005975">
    <property type="term" value="P:carbohydrate metabolic process"/>
    <property type="evidence" value="ECO:0007669"/>
    <property type="project" value="InterPro"/>
</dbReference>
<dbReference type="PIRSF" id="PIRSF001480">
    <property type="entry name" value="Mannose-6-phosphate_isomerase"/>
    <property type="match status" value="1"/>
</dbReference>
<feature type="binding site" evidence="8">
    <location>
        <position position="179"/>
    </location>
    <ligand>
        <name>Zn(2+)</name>
        <dbReference type="ChEBI" id="CHEBI:29105"/>
    </ligand>
</feature>
<evidence type="ECO:0000256" key="6">
    <source>
        <dbReference type="ARBA" id="ARBA00023235"/>
    </source>
</evidence>
<dbReference type="GO" id="GO:0005829">
    <property type="term" value="C:cytosol"/>
    <property type="evidence" value="ECO:0007669"/>
    <property type="project" value="TreeGrafter"/>
</dbReference>
<accession>A0A2G0CI95</accession>
<evidence type="ECO:0000313" key="12">
    <source>
        <dbReference type="Proteomes" id="UP000226437"/>
    </source>
</evidence>
<dbReference type="AlphaFoldDB" id="A0A2G0CI95"/>
<dbReference type="GO" id="GO:0004476">
    <property type="term" value="F:mannose-6-phosphate isomerase activity"/>
    <property type="evidence" value="ECO:0007669"/>
    <property type="project" value="UniProtKB-EC"/>
</dbReference>
<evidence type="ECO:0000256" key="2">
    <source>
        <dbReference type="ARBA" id="ARBA00010772"/>
    </source>
</evidence>
<reference evidence="11 12" key="1">
    <citation type="submission" date="2017-10" db="EMBL/GenBank/DDBJ databases">
        <title>The draft genome sequence of Lewinella marina KCTC 32374.</title>
        <authorList>
            <person name="Wang K."/>
        </authorList>
    </citation>
    <scope>NUCLEOTIDE SEQUENCE [LARGE SCALE GENOMIC DNA]</scope>
    <source>
        <strain evidence="11 12">MKG-38</strain>
    </source>
</reference>
<evidence type="ECO:0000313" key="11">
    <source>
        <dbReference type="EMBL" id="PHK99689.1"/>
    </source>
</evidence>
<dbReference type="InterPro" id="IPR001250">
    <property type="entry name" value="Man6P_Isoase-1"/>
</dbReference>
<organism evidence="11 12">
    <name type="scientific">Neolewinella marina</name>
    <dbReference type="NCBI Taxonomy" id="438751"/>
    <lineage>
        <taxon>Bacteria</taxon>
        <taxon>Pseudomonadati</taxon>
        <taxon>Bacteroidota</taxon>
        <taxon>Saprospiria</taxon>
        <taxon>Saprospirales</taxon>
        <taxon>Lewinellaceae</taxon>
        <taxon>Neolewinella</taxon>
    </lineage>
</organism>
<dbReference type="GO" id="GO:0008270">
    <property type="term" value="F:zinc ion binding"/>
    <property type="evidence" value="ECO:0007669"/>
    <property type="project" value="InterPro"/>
</dbReference>
<evidence type="ECO:0000256" key="4">
    <source>
        <dbReference type="ARBA" id="ARBA00022723"/>
    </source>
</evidence>
<dbReference type="InterPro" id="IPR018050">
    <property type="entry name" value="Pmannose_isomerase-type1_CS"/>
</dbReference>
<evidence type="ECO:0000256" key="3">
    <source>
        <dbReference type="ARBA" id="ARBA00011956"/>
    </source>
</evidence>
<dbReference type="InterPro" id="IPR046457">
    <property type="entry name" value="PMI_typeI_cat"/>
</dbReference>
<dbReference type="Proteomes" id="UP000226437">
    <property type="component" value="Unassembled WGS sequence"/>
</dbReference>
<dbReference type="Pfam" id="PF20511">
    <property type="entry name" value="PMI_typeI_cat"/>
    <property type="match status" value="1"/>
</dbReference>
<dbReference type="InterPro" id="IPR011051">
    <property type="entry name" value="RmlC_Cupin_sf"/>
</dbReference>
<dbReference type="PANTHER" id="PTHR10309:SF0">
    <property type="entry name" value="MANNOSE-6-PHOSPHATE ISOMERASE"/>
    <property type="match status" value="1"/>
</dbReference>
<dbReference type="InterPro" id="IPR016305">
    <property type="entry name" value="Mannose-6-P_Isomerase"/>
</dbReference>
<feature type="binding site" evidence="8">
    <location>
        <position position="303"/>
    </location>
    <ligand>
        <name>Zn(2+)</name>
        <dbReference type="ChEBI" id="CHEBI:29105"/>
    </ligand>
</feature>
<keyword evidence="5 8" id="KW-0862">Zinc</keyword>
<comment type="catalytic activity">
    <reaction evidence="1">
        <text>D-mannose 6-phosphate = D-fructose 6-phosphate</text>
        <dbReference type="Rhea" id="RHEA:12356"/>
        <dbReference type="ChEBI" id="CHEBI:58735"/>
        <dbReference type="ChEBI" id="CHEBI:61527"/>
        <dbReference type="EC" id="5.3.1.8"/>
    </reaction>
</comment>
<keyword evidence="6 11" id="KW-0413">Isomerase</keyword>
<dbReference type="PROSITE" id="PS00965">
    <property type="entry name" value="PMI_I_1"/>
    <property type="match status" value="1"/>
</dbReference>
<evidence type="ECO:0000256" key="1">
    <source>
        <dbReference type="ARBA" id="ARBA00000757"/>
    </source>
</evidence>
<comment type="cofactor">
    <cofactor evidence="8">
        <name>Zn(2+)</name>
        <dbReference type="ChEBI" id="CHEBI:29105"/>
    </cofactor>
    <text evidence="8">Binds 1 zinc ion per subunit.</text>
</comment>
<evidence type="ECO:0000256" key="8">
    <source>
        <dbReference type="PIRSR" id="PIRSR001480-2"/>
    </source>
</evidence>
<keyword evidence="12" id="KW-1185">Reference proteome</keyword>
<dbReference type="Gene3D" id="2.60.120.10">
    <property type="entry name" value="Jelly Rolls"/>
    <property type="match status" value="2"/>
</dbReference>
<dbReference type="GO" id="GO:0009298">
    <property type="term" value="P:GDP-mannose biosynthetic process"/>
    <property type="evidence" value="ECO:0007669"/>
    <property type="project" value="InterPro"/>
</dbReference>
<evidence type="ECO:0000256" key="9">
    <source>
        <dbReference type="SAM" id="MobiDB-lite"/>
    </source>
</evidence>
<dbReference type="PRINTS" id="PR00714">
    <property type="entry name" value="MAN6PISMRASE"/>
</dbReference>
<keyword evidence="4 8" id="KW-0479">Metal-binding</keyword>
<feature type="compositionally biased region" description="Basic and acidic residues" evidence="9">
    <location>
        <begin position="156"/>
        <end position="177"/>
    </location>
</feature>
<dbReference type="OrthoDB" id="9808275at2"/>
<dbReference type="Gene3D" id="1.10.441.10">
    <property type="entry name" value="Phosphomannose Isomerase, domain 2"/>
    <property type="match status" value="1"/>
</dbReference>
<feature type="binding site" evidence="8">
    <location>
        <position position="142"/>
    </location>
    <ligand>
        <name>Zn(2+)</name>
        <dbReference type="ChEBI" id="CHEBI:29105"/>
    </ligand>
</feature>
<gene>
    <name evidence="11" type="primary">manA</name>
    <name evidence="11" type="ORF">CGL56_01165</name>
</gene>
<evidence type="ECO:0000256" key="7">
    <source>
        <dbReference type="PIRSR" id="PIRSR001480-1"/>
    </source>
</evidence>
<proteinExistence type="inferred from homology"/>
<dbReference type="SUPFAM" id="SSF51182">
    <property type="entry name" value="RmlC-like cupins"/>
    <property type="match status" value="1"/>
</dbReference>
<feature type="domain" description="Phosphomannose isomerase type I catalytic" evidence="10">
    <location>
        <begin position="51"/>
        <end position="194"/>
    </location>
</feature>
<feature type="active site" evidence="7">
    <location>
        <position position="322"/>
    </location>
</feature>
<evidence type="ECO:0000259" key="10">
    <source>
        <dbReference type="Pfam" id="PF20511"/>
    </source>
</evidence>
<dbReference type="NCBIfam" id="TIGR00218">
    <property type="entry name" value="manA"/>
    <property type="match status" value="1"/>
</dbReference>
<dbReference type="EMBL" id="PDLO01000001">
    <property type="protein sequence ID" value="PHK99689.1"/>
    <property type="molecule type" value="Genomic_DNA"/>
</dbReference>
<dbReference type="CDD" id="cd07011">
    <property type="entry name" value="cupin_PMI_type_I_N"/>
    <property type="match status" value="1"/>
</dbReference>
<protein>
    <recommendedName>
        <fullName evidence="3">mannose-6-phosphate isomerase</fullName>
        <ecNumber evidence="3">5.3.1.8</ecNumber>
    </recommendedName>
</protein>
<feature type="region of interest" description="Disordered" evidence="9">
    <location>
        <begin position="147"/>
        <end position="177"/>
    </location>
</feature>